<reference evidence="2 3" key="1">
    <citation type="journal article" date="2015" name="Genome Announc.">
        <title>Complete Genome Sequence of Sedimenticola thiotaurini Strain SIP-G1, a Polyphosphate- and Polyhydroxyalkanoate-Accumulating Sulfur-Oxidizing Gammaproteobacterium Isolated from Salt Marsh Sediments.</title>
        <authorList>
            <person name="Flood B.E."/>
            <person name="Jones D.S."/>
            <person name="Bailey J.V."/>
        </authorList>
    </citation>
    <scope>NUCLEOTIDE SEQUENCE [LARGE SCALE GENOMIC DNA]</scope>
    <source>
        <strain evidence="2 3">SIP-G1</strain>
    </source>
</reference>
<dbReference type="PATRIC" id="fig|1543721.4.peg.2852"/>
<dbReference type="SUPFAM" id="SSF53335">
    <property type="entry name" value="S-adenosyl-L-methionine-dependent methyltransferases"/>
    <property type="match status" value="1"/>
</dbReference>
<accession>A0A0F7K053</accession>
<name>A0A0F7K053_9GAMM</name>
<dbReference type="CDD" id="cd02440">
    <property type="entry name" value="AdoMet_MTases"/>
    <property type="match status" value="1"/>
</dbReference>
<dbReference type="Proteomes" id="UP000034410">
    <property type="component" value="Chromosome"/>
</dbReference>
<organism evidence="2 3">
    <name type="scientific">Sedimenticola thiotaurini</name>
    <dbReference type="NCBI Taxonomy" id="1543721"/>
    <lineage>
        <taxon>Bacteria</taxon>
        <taxon>Pseudomonadati</taxon>
        <taxon>Pseudomonadota</taxon>
        <taxon>Gammaproteobacteria</taxon>
        <taxon>Chromatiales</taxon>
        <taxon>Sedimenticolaceae</taxon>
        <taxon>Sedimenticola</taxon>
    </lineage>
</organism>
<proteinExistence type="predicted"/>
<evidence type="ECO:0000313" key="3">
    <source>
        <dbReference type="Proteomes" id="UP000034410"/>
    </source>
</evidence>
<dbReference type="InterPro" id="IPR029063">
    <property type="entry name" value="SAM-dependent_MTases_sf"/>
</dbReference>
<dbReference type="OrthoDB" id="323463at2"/>
<gene>
    <name evidence="2" type="ORF">AAY24_13760</name>
</gene>
<dbReference type="InterPro" id="IPR041698">
    <property type="entry name" value="Methyltransf_25"/>
</dbReference>
<dbReference type="EMBL" id="CP011412">
    <property type="protein sequence ID" value="AKH21252.1"/>
    <property type="molecule type" value="Genomic_DNA"/>
</dbReference>
<protein>
    <recommendedName>
        <fullName evidence="1">Methyltransferase domain-containing protein</fullName>
    </recommendedName>
</protein>
<sequence length="239" mass="27213">MQINAPEKYQTATELEIIQQYLPVKDKLILELGCGRAWMTRQLAEQFGPCQIIATEVDIIQHEKNLLIDDLPNVTFLAGGAEDIKQEDNSVDVVIMLKSLHHVPVSLMDQALSEVARVLKPGGLAYISEPVYAGDFNDIMRLFNDEKVVREEAFAALQRSVAKGELALQQQIFFNAPGSYRDFDHFDERMLQVTHTDHQIDDTLYQQIREAFNRHMGENGAHFLKPSRVDLLQKPSQHN</sequence>
<dbReference type="AlphaFoldDB" id="A0A0F7K053"/>
<evidence type="ECO:0000313" key="2">
    <source>
        <dbReference type="EMBL" id="AKH21252.1"/>
    </source>
</evidence>
<dbReference type="Gene3D" id="3.40.50.150">
    <property type="entry name" value="Vaccinia Virus protein VP39"/>
    <property type="match status" value="1"/>
</dbReference>
<dbReference type="KEGG" id="seds:AAY24_13760"/>
<feature type="domain" description="Methyltransferase" evidence="1">
    <location>
        <begin position="29"/>
        <end position="123"/>
    </location>
</feature>
<dbReference type="PANTHER" id="PTHR43591">
    <property type="entry name" value="METHYLTRANSFERASE"/>
    <property type="match status" value="1"/>
</dbReference>
<dbReference type="RefSeq" id="WP_046860181.1">
    <property type="nucleotide sequence ID" value="NZ_CP011412.1"/>
</dbReference>
<evidence type="ECO:0000259" key="1">
    <source>
        <dbReference type="Pfam" id="PF13649"/>
    </source>
</evidence>
<keyword evidence="3" id="KW-1185">Reference proteome</keyword>
<dbReference type="Pfam" id="PF13649">
    <property type="entry name" value="Methyltransf_25"/>
    <property type="match status" value="1"/>
</dbReference>